<organism evidence="4 5">
    <name type="scientific">Ruminococcus gauvreauii</name>
    <dbReference type="NCBI Taxonomy" id="438033"/>
    <lineage>
        <taxon>Bacteria</taxon>
        <taxon>Bacillati</taxon>
        <taxon>Bacillota</taxon>
        <taxon>Clostridia</taxon>
        <taxon>Eubacteriales</taxon>
        <taxon>Oscillospiraceae</taxon>
        <taxon>Ruminococcus</taxon>
    </lineage>
</organism>
<dbReference type="SUPFAM" id="SSF53067">
    <property type="entry name" value="Actin-like ATPase domain"/>
    <property type="match status" value="1"/>
</dbReference>
<proteinExistence type="inferred from homology"/>
<gene>
    <name evidence="4" type="ORF">NQ502_08755</name>
</gene>
<dbReference type="PANTHER" id="PTHR18964:SF149">
    <property type="entry name" value="BIFUNCTIONAL UDP-N-ACETYLGLUCOSAMINE 2-EPIMERASE_N-ACETYLMANNOSAMINE KINASE"/>
    <property type="match status" value="1"/>
</dbReference>
<keyword evidence="3" id="KW-0859">Xylose metabolism</keyword>
<dbReference type="SUPFAM" id="SSF46785">
    <property type="entry name" value="Winged helix' DNA-binding domain"/>
    <property type="match status" value="1"/>
</dbReference>
<dbReference type="Pfam" id="PF13412">
    <property type="entry name" value="HTH_24"/>
    <property type="match status" value="1"/>
</dbReference>
<dbReference type="RefSeq" id="WP_028528300.1">
    <property type="nucleotide sequence ID" value="NZ_CABLBR010000009.1"/>
</dbReference>
<dbReference type="PANTHER" id="PTHR18964">
    <property type="entry name" value="ROK (REPRESSOR, ORF, KINASE) FAMILY"/>
    <property type="match status" value="1"/>
</dbReference>
<evidence type="ECO:0000313" key="5">
    <source>
        <dbReference type="Proteomes" id="UP001060164"/>
    </source>
</evidence>
<comment type="function">
    <text evidence="1">Transcriptional repressor of xylose-utilizing enzymes.</text>
</comment>
<protein>
    <submittedName>
        <fullName evidence="4">ROK family transcriptional regulator</fullName>
    </submittedName>
</protein>
<evidence type="ECO:0000256" key="2">
    <source>
        <dbReference type="ARBA" id="ARBA00006479"/>
    </source>
</evidence>
<keyword evidence="5" id="KW-1185">Reference proteome</keyword>
<dbReference type="InterPro" id="IPR036388">
    <property type="entry name" value="WH-like_DNA-bd_sf"/>
</dbReference>
<evidence type="ECO:0000313" key="4">
    <source>
        <dbReference type="EMBL" id="UWP61102.1"/>
    </source>
</evidence>
<accession>A0ABY5VLB5</accession>
<sequence>MAKQFREDTTKAIKSRIIEYISDRGEVTRNDIIQECGFSLPTVLQKIKELKESGLIAEVGQSESSGGRKAKIISIVRDSRLAIGINITNHHLEMVLVGLDGVLLNKERIRFHFEPTYTYYEQFGRKVEEFVSGNVTDREKILGIGISLPGVLDNGNRVIRKSHAFQLENYSLMDLEKALPYPVVFENDGNAAALSEKRFRTGTAFYLSLNATVGGAFSVNGKPYGGVNNKSSEIGHMILFPEGKTCYCGKKGCVDSYCSAKVLGDGNLQEFFSLLEDGNEENRLIWDRYLENLSVVISNIRMLNDCEIIVGGHVGGYMEKYLSSLRLLTMQYDYLDQDALFIHCGKYRWEASAYGMAFKLIHQFFSTVV</sequence>
<reference evidence="4" key="1">
    <citation type="journal article" date="2022" name="Cell">
        <title>Design, construction, and in vivo augmentation of a complex gut microbiome.</title>
        <authorList>
            <person name="Cheng A.G."/>
            <person name="Ho P.Y."/>
            <person name="Aranda-Diaz A."/>
            <person name="Jain S."/>
            <person name="Yu F.B."/>
            <person name="Meng X."/>
            <person name="Wang M."/>
            <person name="Iakiviak M."/>
            <person name="Nagashima K."/>
            <person name="Zhao A."/>
            <person name="Murugkar P."/>
            <person name="Patil A."/>
            <person name="Atabakhsh K."/>
            <person name="Weakley A."/>
            <person name="Yan J."/>
            <person name="Brumbaugh A.R."/>
            <person name="Higginbottom S."/>
            <person name="Dimas A."/>
            <person name="Shiver A.L."/>
            <person name="Deutschbauer A."/>
            <person name="Neff N."/>
            <person name="Sonnenburg J.L."/>
            <person name="Huang K.C."/>
            <person name="Fischbach M.A."/>
        </authorList>
    </citation>
    <scope>NUCLEOTIDE SEQUENCE</scope>
    <source>
        <strain evidence="4">DSM 19829</strain>
    </source>
</reference>
<keyword evidence="3" id="KW-0119">Carbohydrate metabolism</keyword>
<name>A0ABY5VLB5_9FIRM</name>
<dbReference type="InterPro" id="IPR043129">
    <property type="entry name" value="ATPase_NBD"/>
</dbReference>
<dbReference type="Gene3D" id="3.30.420.40">
    <property type="match status" value="2"/>
</dbReference>
<evidence type="ECO:0000256" key="1">
    <source>
        <dbReference type="ARBA" id="ARBA00002486"/>
    </source>
</evidence>
<dbReference type="InterPro" id="IPR000600">
    <property type="entry name" value="ROK"/>
</dbReference>
<comment type="similarity">
    <text evidence="2">Belongs to the ROK (NagC/XylR) family.</text>
</comment>
<dbReference type="EMBL" id="CP102290">
    <property type="protein sequence ID" value="UWP61102.1"/>
    <property type="molecule type" value="Genomic_DNA"/>
</dbReference>
<dbReference type="Pfam" id="PF00480">
    <property type="entry name" value="ROK"/>
    <property type="match status" value="1"/>
</dbReference>
<dbReference type="InterPro" id="IPR036390">
    <property type="entry name" value="WH_DNA-bd_sf"/>
</dbReference>
<dbReference type="Gene3D" id="1.10.10.10">
    <property type="entry name" value="Winged helix-like DNA-binding domain superfamily/Winged helix DNA-binding domain"/>
    <property type="match status" value="1"/>
</dbReference>
<dbReference type="Proteomes" id="UP001060164">
    <property type="component" value="Chromosome"/>
</dbReference>
<evidence type="ECO:0000256" key="3">
    <source>
        <dbReference type="ARBA" id="ARBA00022629"/>
    </source>
</evidence>